<protein>
    <submittedName>
        <fullName evidence="2">Uncharacterized protein</fullName>
    </submittedName>
</protein>
<dbReference type="EMBL" id="JARKIF010000008">
    <property type="protein sequence ID" value="KAJ7632846.1"/>
    <property type="molecule type" value="Genomic_DNA"/>
</dbReference>
<dbReference type="Proteomes" id="UP001221142">
    <property type="component" value="Unassembled WGS sequence"/>
</dbReference>
<keyword evidence="3" id="KW-1185">Reference proteome</keyword>
<feature type="region of interest" description="Disordered" evidence="1">
    <location>
        <begin position="1"/>
        <end position="75"/>
    </location>
</feature>
<organism evidence="2 3">
    <name type="scientific">Roridomyces roridus</name>
    <dbReference type="NCBI Taxonomy" id="1738132"/>
    <lineage>
        <taxon>Eukaryota</taxon>
        <taxon>Fungi</taxon>
        <taxon>Dikarya</taxon>
        <taxon>Basidiomycota</taxon>
        <taxon>Agaricomycotina</taxon>
        <taxon>Agaricomycetes</taxon>
        <taxon>Agaricomycetidae</taxon>
        <taxon>Agaricales</taxon>
        <taxon>Marasmiineae</taxon>
        <taxon>Mycenaceae</taxon>
        <taxon>Roridomyces</taxon>
    </lineage>
</organism>
<comment type="caution">
    <text evidence="2">The sequence shown here is derived from an EMBL/GenBank/DDBJ whole genome shotgun (WGS) entry which is preliminary data.</text>
</comment>
<reference evidence="2" key="1">
    <citation type="submission" date="2023-03" db="EMBL/GenBank/DDBJ databases">
        <title>Massive genome expansion in bonnet fungi (Mycena s.s.) driven by repeated elements and novel gene families across ecological guilds.</title>
        <authorList>
            <consortium name="Lawrence Berkeley National Laboratory"/>
            <person name="Harder C.B."/>
            <person name="Miyauchi S."/>
            <person name="Viragh M."/>
            <person name="Kuo A."/>
            <person name="Thoen E."/>
            <person name="Andreopoulos B."/>
            <person name="Lu D."/>
            <person name="Skrede I."/>
            <person name="Drula E."/>
            <person name="Henrissat B."/>
            <person name="Morin E."/>
            <person name="Kohler A."/>
            <person name="Barry K."/>
            <person name="LaButti K."/>
            <person name="Morin E."/>
            <person name="Salamov A."/>
            <person name="Lipzen A."/>
            <person name="Mereny Z."/>
            <person name="Hegedus B."/>
            <person name="Baldrian P."/>
            <person name="Stursova M."/>
            <person name="Weitz H."/>
            <person name="Taylor A."/>
            <person name="Grigoriev I.V."/>
            <person name="Nagy L.G."/>
            <person name="Martin F."/>
            <person name="Kauserud H."/>
        </authorList>
    </citation>
    <scope>NUCLEOTIDE SEQUENCE</scope>
    <source>
        <strain evidence="2">9284</strain>
    </source>
</reference>
<sequence length="259" mass="29017">MTRTPVSIRQPTSILKSTQRPLDAPKTVQRMKRTLFSRSRADSFENIPSDDERQTTYLNASPIPSPQKGRPSYSWDDEKTLVSSLLHESLPNDPKHDPALLADKLRSPFSQAGKHVVQDVVHVLQPAMQRVSTVHDEFDHRLERSYETGLLTFDDACKVHEALSGDEQAALSTAYEATEARIKDLFERLKDAYAHRAQLWKDVEAFLTQTVDPALQVLAEVPAATERTIASLEKHAKTLAAKDTDDGAEKIRGMFAKLS</sequence>
<evidence type="ECO:0000256" key="1">
    <source>
        <dbReference type="SAM" id="MobiDB-lite"/>
    </source>
</evidence>
<feature type="compositionally biased region" description="Polar residues" evidence="1">
    <location>
        <begin position="1"/>
        <end position="20"/>
    </location>
</feature>
<accession>A0AAD7BWW6</accession>
<dbReference type="AlphaFoldDB" id="A0AAD7BWW6"/>
<gene>
    <name evidence="2" type="ORF">FB45DRAFT_913702</name>
</gene>
<name>A0AAD7BWW6_9AGAR</name>
<proteinExistence type="predicted"/>
<evidence type="ECO:0000313" key="3">
    <source>
        <dbReference type="Proteomes" id="UP001221142"/>
    </source>
</evidence>
<evidence type="ECO:0000313" key="2">
    <source>
        <dbReference type="EMBL" id="KAJ7632846.1"/>
    </source>
</evidence>